<feature type="region of interest" description="Disordered" evidence="2">
    <location>
        <begin position="118"/>
        <end position="153"/>
    </location>
</feature>
<evidence type="ECO:0000313" key="3">
    <source>
        <dbReference type="EMBL" id="KFV64812.1"/>
    </source>
</evidence>
<dbReference type="PANTHER" id="PTHR31402">
    <property type="entry name" value="UPF0711 PROTEIN C18ORF21"/>
    <property type="match status" value="1"/>
</dbReference>
<feature type="non-terminal residue" evidence="3">
    <location>
        <position position="183"/>
    </location>
</feature>
<keyword evidence="4" id="KW-1185">Reference proteome</keyword>
<dbReference type="AlphaFoldDB" id="A0A093GD79"/>
<feature type="non-terminal residue" evidence="3">
    <location>
        <position position="1"/>
    </location>
</feature>
<comment type="similarity">
    <text evidence="1">Belongs to the UPF0711 family.</text>
</comment>
<gene>
    <name evidence="3" type="ORF">N307_01283</name>
</gene>
<dbReference type="Proteomes" id="UP000053875">
    <property type="component" value="Unassembled WGS sequence"/>
</dbReference>
<dbReference type="InterPro" id="IPR029779">
    <property type="entry name" value="Rmp24-like"/>
</dbReference>
<feature type="compositionally biased region" description="Polar residues" evidence="2">
    <location>
        <begin position="139"/>
        <end position="149"/>
    </location>
</feature>
<evidence type="ECO:0000256" key="1">
    <source>
        <dbReference type="ARBA" id="ARBA00006160"/>
    </source>
</evidence>
<dbReference type="STRING" id="118200.A0A093GD79"/>
<accession>A0A093GD79</accession>
<proteinExistence type="inferred from homology"/>
<evidence type="ECO:0000313" key="4">
    <source>
        <dbReference type="Proteomes" id="UP000053875"/>
    </source>
</evidence>
<sequence length="183" mass="20709">NEGGFEGICPYCFQFLAPDSCRVRLKPKMKLTPQIEKVLKREVKNHNLDMKQTKLLRKYRESRSVLLVTCNLCNKTTRHYGRSRAAKTASFCTPNKKSSLRTPDVKIQSANKATPVSCSRLGYKGSSPSSCPRTRASRQETTSSASKTPRSSKLHFSKLKQMLSLEEKQKSQKADLKTFLSFL</sequence>
<dbReference type="PANTHER" id="PTHR31402:SF2">
    <property type="entry name" value="UPF0711 PROTEIN C18ORF21"/>
    <property type="match status" value="1"/>
</dbReference>
<protein>
    <submittedName>
        <fullName evidence="3">UPF0711 protein C18orf21</fullName>
    </submittedName>
</protein>
<evidence type="ECO:0000256" key="2">
    <source>
        <dbReference type="SAM" id="MobiDB-lite"/>
    </source>
</evidence>
<reference evidence="3 4" key="1">
    <citation type="submission" date="2014-04" db="EMBL/GenBank/DDBJ databases">
        <title>Genome evolution of avian class.</title>
        <authorList>
            <person name="Zhang G."/>
            <person name="Li C."/>
        </authorList>
    </citation>
    <scope>NUCLEOTIDE SEQUENCE [LARGE SCALE GENOMIC DNA]</scope>
    <source>
        <strain evidence="3">BGI_N307</strain>
    </source>
</reference>
<dbReference type="Pfam" id="PF15719">
    <property type="entry name" value="Rmp24-like"/>
    <property type="match status" value="1"/>
</dbReference>
<organism evidence="3 4">
    <name type="scientific">Dryobates pubescens</name>
    <name type="common">Downy woodpecker</name>
    <name type="synonym">Picoides pubescens</name>
    <dbReference type="NCBI Taxonomy" id="118200"/>
    <lineage>
        <taxon>Eukaryota</taxon>
        <taxon>Metazoa</taxon>
        <taxon>Chordata</taxon>
        <taxon>Craniata</taxon>
        <taxon>Vertebrata</taxon>
        <taxon>Euteleostomi</taxon>
        <taxon>Archelosauria</taxon>
        <taxon>Archosauria</taxon>
        <taxon>Dinosauria</taxon>
        <taxon>Saurischia</taxon>
        <taxon>Theropoda</taxon>
        <taxon>Coelurosauria</taxon>
        <taxon>Aves</taxon>
        <taxon>Neognathae</taxon>
        <taxon>Neoaves</taxon>
        <taxon>Telluraves</taxon>
        <taxon>Coraciimorphae</taxon>
        <taxon>Piciformes</taxon>
        <taxon>Picidae</taxon>
        <taxon>Dryobates</taxon>
    </lineage>
</organism>
<dbReference type="EMBL" id="KL215499">
    <property type="protein sequence ID" value="KFV64812.1"/>
    <property type="molecule type" value="Genomic_DNA"/>
</dbReference>
<name>A0A093GD79_DRYPU</name>